<name>A0A089XCL5_STRGA</name>
<protein>
    <submittedName>
        <fullName evidence="4">Putative cyclase/dehydrase</fullName>
    </submittedName>
</protein>
<dbReference type="SUPFAM" id="SSF55961">
    <property type="entry name" value="Bet v1-like"/>
    <property type="match status" value="1"/>
</dbReference>
<dbReference type="PROSITE" id="PS00012">
    <property type="entry name" value="PHOSPHOPANTETHEINE"/>
    <property type="match status" value="1"/>
</dbReference>
<evidence type="ECO:0000259" key="3">
    <source>
        <dbReference type="PROSITE" id="PS50075"/>
    </source>
</evidence>
<dbReference type="AlphaFoldDB" id="A0A089XCL5"/>
<proteinExistence type="predicted"/>
<organism evidence="4 5">
    <name type="scientific">Streptomyces glaucescens</name>
    <dbReference type="NCBI Taxonomy" id="1907"/>
    <lineage>
        <taxon>Bacteria</taxon>
        <taxon>Bacillati</taxon>
        <taxon>Actinomycetota</taxon>
        <taxon>Actinomycetes</taxon>
        <taxon>Kitasatosporales</taxon>
        <taxon>Streptomycetaceae</taxon>
        <taxon>Streptomyces</taxon>
    </lineage>
</organism>
<evidence type="ECO:0000313" key="4">
    <source>
        <dbReference type="EMBL" id="AIS01728.1"/>
    </source>
</evidence>
<keyword evidence="2" id="KW-0597">Phosphoprotein</keyword>
<dbReference type="KEGG" id="sgu:SGLAU_28970"/>
<evidence type="ECO:0000256" key="1">
    <source>
        <dbReference type="ARBA" id="ARBA00022450"/>
    </source>
</evidence>
<dbReference type="InterPro" id="IPR006162">
    <property type="entry name" value="Ppantetheine_attach_site"/>
</dbReference>
<dbReference type="STRING" id="1907.SGLAU_28970"/>
<dbReference type="Gene3D" id="3.30.530.20">
    <property type="match status" value="1"/>
</dbReference>
<dbReference type="InterPro" id="IPR023393">
    <property type="entry name" value="START-like_dom_sf"/>
</dbReference>
<feature type="domain" description="Carrier" evidence="3">
    <location>
        <begin position="5"/>
        <end position="86"/>
    </location>
</feature>
<dbReference type="InterPro" id="IPR005031">
    <property type="entry name" value="COQ10_START"/>
</dbReference>
<dbReference type="Pfam" id="PF00550">
    <property type="entry name" value="PP-binding"/>
    <property type="match status" value="1"/>
</dbReference>
<gene>
    <name evidence="4" type="ORF">SGLAU_28970</name>
</gene>
<dbReference type="EMBL" id="CP009438">
    <property type="protein sequence ID" value="AIS01728.1"/>
    <property type="molecule type" value="Genomic_DNA"/>
</dbReference>
<dbReference type="InterPro" id="IPR036736">
    <property type="entry name" value="ACP-like_sf"/>
</dbReference>
<dbReference type="Gene3D" id="1.10.1200.10">
    <property type="entry name" value="ACP-like"/>
    <property type="match status" value="1"/>
</dbReference>
<dbReference type="eggNOG" id="COG2867">
    <property type="taxonomic scope" value="Bacteria"/>
</dbReference>
<dbReference type="Pfam" id="PF03364">
    <property type="entry name" value="Polyketide_cyc"/>
    <property type="match status" value="1"/>
</dbReference>
<sequence length="239" mass="27380">MTVPPLTYEEFLTIVQRCTGVPAEVLRTDDPTVTIEDMGVDSLGLLNVLTEVENRYDIELDTEGVTCFPEIHTLINDQLRPAAARTENSVVIDAPFDLVWDMTNDVANWPSLFSEYASAEILRRDGDTVRFRLALHPEEDGKVWSWVSERVMDRANKYVKAHRVEPGPFAFMNIHWHYRETPAGVEMRWVQEFHMKREAPLDDEGMAARINTNSRVQLALIKERVEAAARRRAGTAVRR</sequence>
<reference evidence="5" key="1">
    <citation type="journal article" date="2015" name="J. Biotechnol.">
        <title>Complete genome sequence of the actinobacterium Streptomyces glaucescens GLA.O (DSM 40922) consisting of a linear chromosome and one linear plasmid.</title>
        <authorList>
            <person name="Ortseifen V."/>
            <person name="Winkler A."/>
            <person name="Albersmeier A."/>
            <person name="Wendler S."/>
            <person name="Puhler A."/>
            <person name="Kalinowski J."/>
            <person name="Ruckert C."/>
        </authorList>
    </citation>
    <scope>NUCLEOTIDE SEQUENCE [LARGE SCALE GENOMIC DNA]</scope>
    <source>
        <strain evidence="5">DSM 40922 / GLA O</strain>
    </source>
</reference>
<evidence type="ECO:0000313" key="5">
    <source>
        <dbReference type="Proteomes" id="UP000029482"/>
    </source>
</evidence>
<dbReference type="PROSITE" id="PS50075">
    <property type="entry name" value="CARRIER"/>
    <property type="match status" value="1"/>
</dbReference>
<keyword evidence="1" id="KW-0596">Phosphopantetheine</keyword>
<dbReference type="SUPFAM" id="SSF47336">
    <property type="entry name" value="ACP-like"/>
    <property type="match status" value="1"/>
</dbReference>
<dbReference type="Proteomes" id="UP000029482">
    <property type="component" value="Chromosome"/>
</dbReference>
<accession>A0A089XCL5</accession>
<dbReference type="CDD" id="cd08860">
    <property type="entry name" value="TcmN_ARO-CYC_like"/>
    <property type="match status" value="1"/>
</dbReference>
<keyword evidence="5" id="KW-1185">Reference proteome</keyword>
<dbReference type="HOGENOM" id="CLU_1160408_0_0_11"/>
<dbReference type="InterPro" id="IPR009081">
    <property type="entry name" value="PP-bd_ACP"/>
</dbReference>
<evidence type="ECO:0000256" key="2">
    <source>
        <dbReference type="ARBA" id="ARBA00022553"/>
    </source>
</evidence>